<evidence type="ECO:0000313" key="3">
    <source>
        <dbReference type="EMBL" id="CAD6194937.1"/>
    </source>
</evidence>
<reference evidence="3" key="1">
    <citation type="submission" date="2020-10" db="EMBL/GenBank/DDBJ databases">
        <authorList>
            <person name="Kikuchi T."/>
        </authorList>
    </citation>
    <scope>NUCLEOTIDE SEQUENCE</scope>
    <source>
        <strain evidence="3">NKZ352</strain>
    </source>
</reference>
<accession>A0A8S1HIG3</accession>
<dbReference type="EMBL" id="CAJGYM010000049">
    <property type="protein sequence ID" value="CAD6194937.1"/>
    <property type="molecule type" value="Genomic_DNA"/>
</dbReference>
<comment type="caution">
    <text evidence="3">The sequence shown here is derived from an EMBL/GenBank/DDBJ whole genome shotgun (WGS) entry which is preliminary data.</text>
</comment>
<feature type="transmembrane region" description="Helical" evidence="2">
    <location>
        <begin position="54"/>
        <end position="81"/>
    </location>
</feature>
<feature type="transmembrane region" description="Helical" evidence="2">
    <location>
        <begin position="102"/>
        <end position="122"/>
    </location>
</feature>
<feature type="transmembrane region" description="Helical" evidence="2">
    <location>
        <begin position="224"/>
        <end position="242"/>
    </location>
</feature>
<keyword evidence="2" id="KW-0812">Transmembrane</keyword>
<feature type="region of interest" description="Disordered" evidence="1">
    <location>
        <begin position="265"/>
        <end position="284"/>
    </location>
</feature>
<evidence type="ECO:0000256" key="2">
    <source>
        <dbReference type="SAM" id="Phobius"/>
    </source>
</evidence>
<proteinExistence type="predicted"/>
<feature type="transmembrane region" description="Helical" evidence="2">
    <location>
        <begin position="202"/>
        <end position="218"/>
    </location>
</feature>
<keyword evidence="2" id="KW-1133">Transmembrane helix</keyword>
<dbReference type="Proteomes" id="UP000835052">
    <property type="component" value="Unassembled WGS sequence"/>
</dbReference>
<feature type="transmembrane region" description="Helical" evidence="2">
    <location>
        <begin position="167"/>
        <end position="190"/>
    </location>
</feature>
<sequence length="284" mass="33052">MLGSTKFFGLTGPEAMVYNHFVVNSILAGFFFGFQSVVFCLLFFVFFFESLVVYANWGFMIFSYIICEMIGVLFLIHHALFEVLKPLVFKTARSEETMEKEYLTMAACFYILLISASIHRFFTLLELFERKDGDFCDNQPHIALKMTPRVKLFGFPFFEFMIYAHDLLSLILAYGFFCFLETDAFILAFFSCFEALTVLSKNFLMIFFCLLFDIFLVIDELYDFLIVLLFYSTLLVVSVNRFSLFLEFSHREFCNDDSCGYCGGEESEVGSPEDRRRSVMDDIC</sequence>
<evidence type="ECO:0000256" key="1">
    <source>
        <dbReference type="SAM" id="MobiDB-lite"/>
    </source>
</evidence>
<organism evidence="3 4">
    <name type="scientific">Caenorhabditis auriculariae</name>
    <dbReference type="NCBI Taxonomy" id="2777116"/>
    <lineage>
        <taxon>Eukaryota</taxon>
        <taxon>Metazoa</taxon>
        <taxon>Ecdysozoa</taxon>
        <taxon>Nematoda</taxon>
        <taxon>Chromadorea</taxon>
        <taxon>Rhabditida</taxon>
        <taxon>Rhabditina</taxon>
        <taxon>Rhabditomorpha</taxon>
        <taxon>Rhabditoidea</taxon>
        <taxon>Rhabditidae</taxon>
        <taxon>Peloderinae</taxon>
        <taxon>Caenorhabditis</taxon>
    </lineage>
</organism>
<evidence type="ECO:0000313" key="4">
    <source>
        <dbReference type="Proteomes" id="UP000835052"/>
    </source>
</evidence>
<feature type="transmembrane region" description="Helical" evidence="2">
    <location>
        <begin position="21"/>
        <end position="48"/>
    </location>
</feature>
<protein>
    <submittedName>
        <fullName evidence="3">Uncharacterized protein</fullName>
    </submittedName>
</protein>
<name>A0A8S1HIG3_9PELO</name>
<dbReference type="AlphaFoldDB" id="A0A8S1HIG3"/>
<keyword evidence="2" id="KW-0472">Membrane</keyword>
<feature type="compositionally biased region" description="Basic and acidic residues" evidence="1">
    <location>
        <begin position="272"/>
        <end position="284"/>
    </location>
</feature>
<gene>
    <name evidence="3" type="ORF">CAUJ_LOCUS10856</name>
</gene>
<keyword evidence="4" id="KW-1185">Reference proteome</keyword>